<dbReference type="InterPro" id="IPR011059">
    <property type="entry name" value="Metal-dep_hydrolase_composite"/>
</dbReference>
<name>A0ABP9QP93_9PSEU</name>
<dbReference type="RefSeq" id="WP_345703172.1">
    <property type="nucleotide sequence ID" value="NZ_BAABJP010000030.1"/>
</dbReference>
<dbReference type="InterPro" id="IPR033932">
    <property type="entry name" value="YtcJ-like"/>
</dbReference>
<dbReference type="Proteomes" id="UP001428817">
    <property type="component" value="Unassembled WGS sequence"/>
</dbReference>
<dbReference type="SUPFAM" id="SSF51338">
    <property type="entry name" value="Composite domain of metallo-dependent hydrolases"/>
    <property type="match status" value="1"/>
</dbReference>
<dbReference type="Gene3D" id="3.10.310.70">
    <property type="match status" value="1"/>
</dbReference>
<dbReference type="EMBL" id="BAABJP010000030">
    <property type="protein sequence ID" value="GAA5165136.1"/>
    <property type="molecule type" value="Genomic_DNA"/>
</dbReference>
<proteinExistence type="predicted"/>
<keyword evidence="3" id="KW-1185">Reference proteome</keyword>
<organism evidence="2 3">
    <name type="scientific">Pseudonocardia eucalypti</name>
    <dbReference type="NCBI Taxonomy" id="648755"/>
    <lineage>
        <taxon>Bacteria</taxon>
        <taxon>Bacillati</taxon>
        <taxon>Actinomycetota</taxon>
        <taxon>Actinomycetes</taxon>
        <taxon>Pseudonocardiales</taxon>
        <taxon>Pseudonocardiaceae</taxon>
        <taxon>Pseudonocardia</taxon>
    </lineage>
</organism>
<gene>
    <name evidence="2" type="ORF">GCM10023321_54790</name>
</gene>
<sequence length="546" mass="57041">MTADLVITSARVLTMTEAVPAASAVAVRGERIVAVGTDEDVAGHIGRSTRVVDAGGRSVIPGINDAHIHLAAHALLQPPFTLDIRGVTGLAGLGARLRQADPAGGWLVAATWREGNIAELADGSLPPHRSQLDEFTGSRPAVLHHASLHGVWANTAALERAGIGRNTPDPAGGVIVRDAHGDPTGLLYDAAMSRVLDHLPQPPEATRLDAIEQAMAGLNRLGVTSVTDPAVAPELLRDYTRLRRQGRMTVRTNLLLHWGWPEPCSLSGMQAALWYSGASTGLGDQWLRVGGAKLFADGAPSHGTAWLYEPYPDGSHGGLTVVGADDQARLAELAATVELAHRMGLDLQIHVTGDRTADAAIDALLAAQRAWPRPDARHALIHGALLTEEAMARLAGSGISVVTNSLLKATAAGGMIPMIGPDRWARTFPAGSMLAAGVRVADGSDAPCTVPDWRRGLATFVGAVPAARVAERERVTPLQALRMWTSAPAYLESAELDKGAVAPGYLADLVVLGGDLLDTPDDELADMPVELTLAGGRTVFDAGGLG</sequence>
<reference evidence="3" key="1">
    <citation type="journal article" date="2019" name="Int. J. Syst. Evol. Microbiol.">
        <title>The Global Catalogue of Microorganisms (GCM) 10K type strain sequencing project: providing services to taxonomists for standard genome sequencing and annotation.</title>
        <authorList>
            <consortium name="The Broad Institute Genomics Platform"/>
            <consortium name="The Broad Institute Genome Sequencing Center for Infectious Disease"/>
            <person name="Wu L."/>
            <person name="Ma J."/>
        </authorList>
    </citation>
    <scope>NUCLEOTIDE SEQUENCE [LARGE SCALE GENOMIC DNA]</scope>
    <source>
        <strain evidence="3">JCM 18303</strain>
    </source>
</reference>
<protein>
    <submittedName>
        <fullName evidence="2">Amidohydrolase</fullName>
    </submittedName>
</protein>
<dbReference type="PANTHER" id="PTHR22642:SF2">
    <property type="entry name" value="PROTEIN LONG AFTER FAR-RED 3"/>
    <property type="match status" value="1"/>
</dbReference>
<dbReference type="InterPro" id="IPR013108">
    <property type="entry name" value="Amidohydro_3"/>
</dbReference>
<dbReference type="PANTHER" id="PTHR22642">
    <property type="entry name" value="IMIDAZOLONEPROPIONASE"/>
    <property type="match status" value="1"/>
</dbReference>
<dbReference type="Pfam" id="PF07969">
    <property type="entry name" value="Amidohydro_3"/>
    <property type="match status" value="1"/>
</dbReference>
<evidence type="ECO:0000313" key="2">
    <source>
        <dbReference type="EMBL" id="GAA5165136.1"/>
    </source>
</evidence>
<evidence type="ECO:0000313" key="3">
    <source>
        <dbReference type="Proteomes" id="UP001428817"/>
    </source>
</evidence>
<dbReference type="Gene3D" id="3.20.20.140">
    <property type="entry name" value="Metal-dependent hydrolases"/>
    <property type="match status" value="1"/>
</dbReference>
<comment type="caution">
    <text evidence="2">The sequence shown here is derived from an EMBL/GenBank/DDBJ whole genome shotgun (WGS) entry which is preliminary data.</text>
</comment>
<evidence type="ECO:0000259" key="1">
    <source>
        <dbReference type="Pfam" id="PF07969"/>
    </source>
</evidence>
<dbReference type="CDD" id="cd01300">
    <property type="entry name" value="YtcJ_like"/>
    <property type="match status" value="1"/>
</dbReference>
<dbReference type="SUPFAM" id="SSF51556">
    <property type="entry name" value="Metallo-dependent hydrolases"/>
    <property type="match status" value="1"/>
</dbReference>
<dbReference type="InterPro" id="IPR032466">
    <property type="entry name" value="Metal_Hydrolase"/>
</dbReference>
<feature type="domain" description="Amidohydrolase 3" evidence="1">
    <location>
        <begin position="50"/>
        <end position="540"/>
    </location>
</feature>
<accession>A0ABP9QP93</accession>
<dbReference type="Gene3D" id="2.30.40.10">
    <property type="entry name" value="Urease, subunit C, domain 1"/>
    <property type="match status" value="1"/>
</dbReference>